<dbReference type="PROSITE" id="PS01086">
    <property type="entry name" value="RIBUL_P_3_EPIMER_2"/>
    <property type="match status" value="1"/>
</dbReference>
<dbReference type="FunFam" id="3.20.20.70:FF:000171">
    <property type="entry name" value="Ribulose-phosphate 3-epimerase"/>
    <property type="match status" value="1"/>
</dbReference>
<feature type="binding site" evidence="17">
    <location>
        <begin position="143"/>
        <end position="146"/>
    </location>
    <ligand>
        <name>substrate</name>
    </ligand>
</feature>
<organism evidence="18 19">
    <name type="scientific">Piptocephalis cylindrospora</name>
    <dbReference type="NCBI Taxonomy" id="1907219"/>
    <lineage>
        <taxon>Eukaryota</taxon>
        <taxon>Fungi</taxon>
        <taxon>Fungi incertae sedis</taxon>
        <taxon>Zoopagomycota</taxon>
        <taxon>Zoopagomycotina</taxon>
        <taxon>Zoopagomycetes</taxon>
        <taxon>Zoopagales</taxon>
        <taxon>Piptocephalidaceae</taxon>
        <taxon>Piptocephalis</taxon>
    </lineage>
</organism>
<feature type="binding site" evidence="17">
    <location>
        <position position="67"/>
    </location>
    <ligand>
        <name>substrate</name>
    </ligand>
</feature>
<dbReference type="Pfam" id="PF00834">
    <property type="entry name" value="Ribul_P_3_epim"/>
    <property type="match status" value="1"/>
</dbReference>
<dbReference type="PIRSF" id="PIRSF001461">
    <property type="entry name" value="RPE"/>
    <property type="match status" value="1"/>
</dbReference>
<dbReference type="PROSITE" id="PS01085">
    <property type="entry name" value="RIBUL_P_3_EPIMER_1"/>
    <property type="match status" value="1"/>
</dbReference>
<dbReference type="AlphaFoldDB" id="A0A4P9Y0E9"/>
<dbReference type="NCBIfam" id="TIGR01163">
    <property type="entry name" value="rpe"/>
    <property type="match status" value="1"/>
</dbReference>
<dbReference type="UniPathway" id="UPA00115">
    <property type="reaction ID" value="UER00411"/>
</dbReference>
<accession>A0A4P9Y0E9</accession>
<name>A0A4P9Y0E9_9FUNG</name>
<dbReference type="HAMAP" id="MF_02227">
    <property type="entry name" value="RPE"/>
    <property type="match status" value="1"/>
</dbReference>
<evidence type="ECO:0000256" key="9">
    <source>
        <dbReference type="ARBA" id="ARBA00013920"/>
    </source>
</evidence>
<dbReference type="GO" id="GO:0006098">
    <property type="term" value="P:pentose-phosphate shunt"/>
    <property type="evidence" value="ECO:0007669"/>
    <property type="project" value="UniProtKB-UniPathway"/>
</dbReference>
<comment type="cofactor">
    <cofactor evidence="3">
        <name>Co(2+)</name>
        <dbReference type="ChEBI" id="CHEBI:48828"/>
    </cofactor>
</comment>
<dbReference type="SUPFAM" id="SSF51366">
    <property type="entry name" value="Ribulose-phoshate binding barrel"/>
    <property type="match status" value="1"/>
</dbReference>
<feature type="active site" description="Proton acceptor" evidence="15">
    <location>
        <position position="36"/>
    </location>
</feature>
<protein>
    <recommendedName>
        <fullName evidence="9">Ribulose-phosphate 3-epimerase</fullName>
        <ecNumber evidence="8">5.1.3.1</ecNumber>
    </recommendedName>
    <alternativeName>
        <fullName evidence="14">Pentose-5-phosphate 3-epimerase</fullName>
    </alternativeName>
    <alternativeName>
        <fullName evidence="13">RPE</fullName>
    </alternativeName>
</protein>
<evidence type="ECO:0000256" key="15">
    <source>
        <dbReference type="PIRSR" id="PIRSR001461-1"/>
    </source>
</evidence>
<feature type="active site" description="Proton donor" evidence="15">
    <location>
        <position position="172"/>
    </location>
</feature>
<comment type="cofactor">
    <cofactor evidence="5">
        <name>Fe(2+)</name>
        <dbReference type="ChEBI" id="CHEBI:29033"/>
    </cofactor>
</comment>
<evidence type="ECO:0000256" key="12">
    <source>
        <dbReference type="ARBA" id="ARBA00023285"/>
    </source>
</evidence>
<keyword evidence="16" id="KW-0862">Zinc</keyword>
<reference evidence="19" key="1">
    <citation type="journal article" date="2018" name="Nat. Microbiol.">
        <title>Leveraging single-cell genomics to expand the fungal tree of life.</title>
        <authorList>
            <person name="Ahrendt S.R."/>
            <person name="Quandt C.A."/>
            <person name="Ciobanu D."/>
            <person name="Clum A."/>
            <person name="Salamov A."/>
            <person name="Andreopoulos B."/>
            <person name="Cheng J.F."/>
            <person name="Woyke T."/>
            <person name="Pelin A."/>
            <person name="Henrissat B."/>
            <person name="Reynolds N.K."/>
            <person name="Benny G.L."/>
            <person name="Smith M.E."/>
            <person name="James T.Y."/>
            <person name="Grigoriev I.V."/>
        </authorList>
    </citation>
    <scope>NUCLEOTIDE SEQUENCE [LARGE SCALE GENOMIC DNA]</scope>
</reference>
<comment type="cofactor">
    <cofactor evidence="2">
        <name>Mn(2+)</name>
        <dbReference type="ChEBI" id="CHEBI:29035"/>
    </cofactor>
</comment>
<evidence type="ECO:0000256" key="1">
    <source>
        <dbReference type="ARBA" id="ARBA00001782"/>
    </source>
</evidence>
<evidence type="ECO:0000256" key="6">
    <source>
        <dbReference type="ARBA" id="ARBA00005016"/>
    </source>
</evidence>
<evidence type="ECO:0000256" key="14">
    <source>
        <dbReference type="ARBA" id="ARBA00030599"/>
    </source>
</evidence>
<keyword evidence="10 16" id="KW-0479">Metal-binding</keyword>
<feature type="binding site" evidence="16">
    <location>
        <position position="34"/>
    </location>
    <ligand>
        <name>a divalent metal cation</name>
        <dbReference type="ChEBI" id="CHEBI:60240"/>
    </ligand>
</feature>
<keyword evidence="19" id="KW-1185">Reference proteome</keyword>
<dbReference type="Proteomes" id="UP000267251">
    <property type="component" value="Unassembled WGS sequence"/>
</dbReference>
<sequence length="207" mass="22244">MLQAKIAPSMLSSDFSCLAEEAKRMVDAGADYLHMDVMDGHFVPNLTLGAPIVKSLRKHTDAFLDCHLMVSDPAKWVEDFAKAGASQYVFHHEAMENPSKLIDTIHAAGMRAGVALKPGTPASVVFEYANKADQILVMTVEPGFGGQSFMMGCVSKVKELRDRFPQLDIQVDGGLDLNNIGEVAAAGANVIVAGTSIFSSCYACYPE</sequence>
<evidence type="ECO:0000313" key="18">
    <source>
        <dbReference type="EMBL" id="RKP12134.1"/>
    </source>
</evidence>
<comment type="cofactor">
    <cofactor evidence="4">
        <name>Zn(2+)</name>
        <dbReference type="ChEBI" id="CHEBI:29105"/>
    </cofactor>
</comment>
<comment type="cofactor">
    <cofactor evidence="16">
        <name>a divalent metal cation</name>
        <dbReference type="ChEBI" id="CHEBI:60240"/>
    </cofactor>
    <text evidence="16">Binds 1 divalent metal cation per subunit.</text>
</comment>
<evidence type="ECO:0000256" key="4">
    <source>
        <dbReference type="ARBA" id="ARBA00001947"/>
    </source>
</evidence>
<dbReference type="GO" id="GO:0046872">
    <property type="term" value="F:metal ion binding"/>
    <property type="evidence" value="ECO:0007669"/>
    <property type="project" value="UniProtKB-KW"/>
</dbReference>
<dbReference type="OrthoDB" id="1927044at2759"/>
<evidence type="ECO:0000256" key="16">
    <source>
        <dbReference type="PIRSR" id="PIRSR001461-2"/>
    </source>
</evidence>
<evidence type="ECO:0000256" key="2">
    <source>
        <dbReference type="ARBA" id="ARBA00001936"/>
    </source>
</evidence>
<dbReference type="PANTHER" id="PTHR11749">
    <property type="entry name" value="RIBULOSE-5-PHOSPHATE-3-EPIMERASE"/>
    <property type="match status" value="1"/>
</dbReference>
<feature type="binding site" evidence="16">
    <location>
        <position position="36"/>
    </location>
    <ligand>
        <name>a divalent metal cation</name>
        <dbReference type="ChEBI" id="CHEBI:60240"/>
    </ligand>
</feature>
<feature type="binding site" evidence="16">
    <location>
        <position position="172"/>
    </location>
    <ligand>
        <name>a divalent metal cation</name>
        <dbReference type="ChEBI" id="CHEBI:60240"/>
    </ligand>
</feature>
<dbReference type="InterPro" id="IPR000056">
    <property type="entry name" value="Ribul_P_3_epim-like"/>
</dbReference>
<dbReference type="EC" id="5.1.3.1" evidence="8"/>
<dbReference type="CDD" id="cd00429">
    <property type="entry name" value="RPE"/>
    <property type="match status" value="1"/>
</dbReference>
<proteinExistence type="inferred from homology"/>
<dbReference type="GO" id="GO:0005975">
    <property type="term" value="P:carbohydrate metabolic process"/>
    <property type="evidence" value="ECO:0007669"/>
    <property type="project" value="InterPro"/>
</dbReference>
<dbReference type="InterPro" id="IPR013785">
    <property type="entry name" value="Aldolase_TIM"/>
</dbReference>
<feature type="binding site" evidence="17">
    <location>
        <position position="9"/>
    </location>
    <ligand>
        <name>substrate</name>
    </ligand>
</feature>
<evidence type="ECO:0000256" key="17">
    <source>
        <dbReference type="PIRSR" id="PIRSR001461-3"/>
    </source>
</evidence>
<evidence type="ECO:0000256" key="3">
    <source>
        <dbReference type="ARBA" id="ARBA00001941"/>
    </source>
</evidence>
<comment type="similarity">
    <text evidence="7">Belongs to the ribulose-phosphate 3-epimerase family.</text>
</comment>
<dbReference type="InterPro" id="IPR026019">
    <property type="entry name" value="Ribul_P_3_epim"/>
</dbReference>
<evidence type="ECO:0000256" key="5">
    <source>
        <dbReference type="ARBA" id="ARBA00001954"/>
    </source>
</evidence>
<comment type="catalytic activity">
    <reaction evidence="1">
        <text>D-ribulose 5-phosphate = D-xylulose 5-phosphate</text>
        <dbReference type="Rhea" id="RHEA:13677"/>
        <dbReference type="ChEBI" id="CHEBI:57737"/>
        <dbReference type="ChEBI" id="CHEBI:58121"/>
        <dbReference type="EC" id="5.1.3.1"/>
    </reaction>
</comment>
<evidence type="ECO:0000256" key="13">
    <source>
        <dbReference type="ARBA" id="ARBA00029933"/>
    </source>
</evidence>
<evidence type="ECO:0000256" key="11">
    <source>
        <dbReference type="ARBA" id="ARBA00023235"/>
    </source>
</evidence>
<gene>
    <name evidence="18" type="ORF">BJ684DRAFT_21302</name>
</gene>
<dbReference type="NCBIfam" id="NF004076">
    <property type="entry name" value="PRK05581.1-4"/>
    <property type="match status" value="1"/>
</dbReference>
<evidence type="ECO:0000256" key="7">
    <source>
        <dbReference type="ARBA" id="ARBA00009541"/>
    </source>
</evidence>
<comment type="pathway">
    <text evidence="6">Carbohydrate degradation; pentose phosphate pathway; D-xylulose 5-phosphate from D-ribulose 5-phosphate (non-oxidative stage): step 1/1.</text>
</comment>
<keyword evidence="11" id="KW-0413">Isomerase</keyword>
<feature type="binding site" evidence="17">
    <location>
        <begin position="194"/>
        <end position="195"/>
    </location>
    <ligand>
        <name>substrate</name>
    </ligand>
</feature>
<dbReference type="Gene3D" id="3.20.20.70">
    <property type="entry name" value="Aldolase class I"/>
    <property type="match status" value="1"/>
</dbReference>
<dbReference type="InterPro" id="IPR011060">
    <property type="entry name" value="RibuloseP-bd_barrel"/>
</dbReference>
<keyword evidence="16" id="KW-0464">Manganese</keyword>
<keyword evidence="12 16" id="KW-0170">Cobalt</keyword>
<evidence type="ECO:0000256" key="8">
    <source>
        <dbReference type="ARBA" id="ARBA00013188"/>
    </source>
</evidence>
<dbReference type="GO" id="GO:0004750">
    <property type="term" value="F:D-ribulose-phosphate 3-epimerase activity"/>
    <property type="evidence" value="ECO:0007669"/>
    <property type="project" value="UniProtKB-EC"/>
</dbReference>
<evidence type="ECO:0000313" key="19">
    <source>
        <dbReference type="Proteomes" id="UP000267251"/>
    </source>
</evidence>
<dbReference type="EMBL" id="KZ988465">
    <property type="protein sequence ID" value="RKP12134.1"/>
    <property type="molecule type" value="Genomic_DNA"/>
</dbReference>
<evidence type="ECO:0000256" key="10">
    <source>
        <dbReference type="ARBA" id="ARBA00022723"/>
    </source>
</evidence>
<feature type="binding site" evidence="16">
    <location>
        <position position="67"/>
    </location>
    <ligand>
        <name>a divalent metal cation</name>
        <dbReference type="ChEBI" id="CHEBI:60240"/>
    </ligand>
</feature>
<feature type="binding site" evidence="17">
    <location>
        <position position="174"/>
    </location>
    <ligand>
        <name>substrate</name>
    </ligand>
</feature>